<feature type="transmembrane region" description="Helical" evidence="7">
    <location>
        <begin position="85"/>
        <end position="107"/>
    </location>
</feature>
<comment type="caution">
    <text evidence="9">The sequence shown here is derived from an EMBL/GenBank/DDBJ whole genome shotgun (WGS) entry which is preliminary data.</text>
</comment>
<feature type="transmembrane region" description="Helical" evidence="7">
    <location>
        <begin position="328"/>
        <end position="353"/>
    </location>
</feature>
<dbReference type="Proteomes" id="UP000034107">
    <property type="component" value="Unassembled WGS sequence"/>
</dbReference>
<dbReference type="PANTHER" id="PTHR42751:SF3">
    <property type="entry name" value="SODIUM_GLUTAMATE SYMPORTER"/>
    <property type="match status" value="1"/>
</dbReference>
<dbReference type="InterPro" id="IPR036291">
    <property type="entry name" value="NAD(P)-bd_dom_sf"/>
</dbReference>
<dbReference type="AlphaFoldDB" id="A0A0G1NL79"/>
<proteinExistence type="inferred from homology"/>
<dbReference type="Gene3D" id="3.40.50.720">
    <property type="entry name" value="NAD(P)-binding Rossmann-like Domain"/>
    <property type="match status" value="1"/>
</dbReference>
<feature type="transmembrane region" description="Helical" evidence="7">
    <location>
        <begin position="186"/>
        <end position="208"/>
    </location>
</feature>
<dbReference type="GO" id="GO:0016020">
    <property type="term" value="C:membrane"/>
    <property type="evidence" value="ECO:0007669"/>
    <property type="project" value="UniProtKB-SubCell"/>
</dbReference>
<evidence type="ECO:0000256" key="7">
    <source>
        <dbReference type="SAM" id="Phobius"/>
    </source>
</evidence>
<feature type="transmembrane region" description="Helical" evidence="7">
    <location>
        <begin position="246"/>
        <end position="262"/>
    </location>
</feature>
<evidence type="ECO:0000256" key="4">
    <source>
        <dbReference type="ARBA" id="ARBA00022692"/>
    </source>
</evidence>
<dbReference type="InterPro" id="IPR006153">
    <property type="entry name" value="Cation/H_exchanger_TM"/>
</dbReference>
<evidence type="ECO:0000259" key="8">
    <source>
        <dbReference type="PROSITE" id="PS51201"/>
    </source>
</evidence>
<feature type="transmembrane region" description="Helical" evidence="7">
    <location>
        <begin position="29"/>
        <end position="49"/>
    </location>
</feature>
<evidence type="ECO:0000256" key="5">
    <source>
        <dbReference type="ARBA" id="ARBA00022989"/>
    </source>
</evidence>
<comment type="similarity">
    <text evidence="2">Belongs to the monovalent cation:proton antiporter 2 (CPA2) transporter (TC 2.A.37) family.</text>
</comment>
<feature type="transmembrane region" description="Helical" evidence="7">
    <location>
        <begin position="220"/>
        <end position="240"/>
    </location>
</feature>
<dbReference type="PANTHER" id="PTHR42751">
    <property type="entry name" value="SODIUM/HYDROGEN EXCHANGER FAMILY/TRKA DOMAIN PROTEIN"/>
    <property type="match status" value="1"/>
</dbReference>
<feature type="transmembrane region" description="Helical" evidence="7">
    <location>
        <begin position="113"/>
        <end position="133"/>
    </location>
</feature>
<evidence type="ECO:0000256" key="3">
    <source>
        <dbReference type="ARBA" id="ARBA00022448"/>
    </source>
</evidence>
<accession>A0A0G1NL79</accession>
<dbReference type="InterPro" id="IPR038770">
    <property type="entry name" value="Na+/solute_symporter_sf"/>
</dbReference>
<dbReference type="GO" id="GO:0006813">
    <property type="term" value="P:potassium ion transport"/>
    <property type="evidence" value="ECO:0007669"/>
    <property type="project" value="InterPro"/>
</dbReference>
<protein>
    <submittedName>
        <fullName evidence="9">Sodium/hydrogen exchanger</fullName>
    </submittedName>
</protein>
<feature type="transmembrane region" description="Helical" evidence="7">
    <location>
        <begin position="145"/>
        <end position="174"/>
    </location>
</feature>
<evidence type="ECO:0000256" key="6">
    <source>
        <dbReference type="ARBA" id="ARBA00023136"/>
    </source>
</evidence>
<dbReference type="Gene3D" id="1.20.1530.20">
    <property type="match status" value="1"/>
</dbReference>
<dbReference type="Pfam" id="PF00999">
    <property type="entry name" value="Na_H_Exchanger"/>
    <property type="match status" value="1"/>
</dbReference>
<dbReference type="EMBL" id="LCLS01000020">
    <property type="protein sequence ID" value="KKU21196.1"/>
    <property type="molecule type" value="Genomic_DNA"/>
</dbReference>
<reference evidence="9 10" key="1">
    <citation type="journal article" date="2015" name="Nature">
        <title>rRNA introns, odd ribosomes, and small enigmatic genomes across a large radiation of phyla.</title>
        <authorList>
            <person name="Brown C.T."/>
            <person name="Hug L.A."/>
            <person name="Thomas B.C."/>
            <person name="Sharon I."/>
            <person name="Castelle C.J."/>
            <person name="Singh A."/>
            <person name="Wilkins M.J."/>
            <person name="Williams K.H."/>
            <person name="Banfield J.F."/>
        </authorList>
    </citation>
    <scope>NUCLEOTIDE SEQUENCE [LARGE SCALE GENOMIC DNA]</scope>
</reference>
<organism evidence="9 10">
    <name type="scientific">Candidatus Nomurabacteria bacterium GW2011_GWA1_46_11</name>
    <dbReference type="NCBI Taxonomy" id="1618732"/>
    <lineage>
        <taxon>Bacteria</taxon>
        <taxon>Candidatus Nomuraibacteriota</taxon>
    </lineage>
</organism>
<feature type="transmembrane region" description="Helical" evidence="7">
    <location>
        <begin position="6"/>
        <end position="24"/>
    </location>
</feature>
<feature type="transmembrane region" description="Helical" evidence="7">
    <location>
        <begin position="359"/>
        <end position="379"/>
    </location>
</feature>
<evidence type="ECO:0000256" key="1">
    <source>
        <dbReference type="ARBA" id="ARBA00004141"/>
    </source>
</evidence>
<dbReference type="Pfam" id="PF02254">
    <property type="entry name" value="TrkA_N"/>
    <property type="match status" value="1"/>
</dbReference>
<dbReference type="GO" id="GO:0015297">
    <property type="term" value="F:antiporter activity"/>
    <property type="evidence" value="ECO:0007669"/>
    <property type="project" value="InterPro"/>
</dbReference>
<feature type="transmembrane region" description="Helical" evidence="7">
    <location>
        <begin position="274"/>
        <end position="294"/>
    </location>
</feature>
<sequence length="569" mass="61827">MTLFVELSLIVVVATLVSLVIKLLKQPLVVGYIVAGILVGPYAFNIIQSYEEMELFSKIGVAILLFIVGLTLNPDVMREVGKTSVITGIGQVLFTSLVGFLIIRALGFESLTAFYIAVALTFSSTIIILKLLSDRGDTGKLYGKISIGFLLVQDVIASILILTITILGAAAITAPAIFSGAVASEIAVLLIKGALAVILLYLVSRYVLPGLSKFVAGYQEVLFIFSLAWGLGISSLFHLLGFSIEIGALAAGVTLAASPFAYEIASRMKPLRDFFIMLFFILLGSQVVFGQISMLFVPAIVLGIFVLVGNPLIMLILMNLLGYRTRTAFMAGLTVAQISEFSLILVALGYSFGHLSREVVSLVTLVGIITISGSTYLILYADRIYPRFKPILKFLTVRKSHAPEPLLGDNRVDIVIFGYDRVGHDFVEAAKKISAKYLVVDFNPKSIARLATGSIPYRYGDAEDLEFLQEIGLAQAKLVVSTIPDLKTNILLVGYYRSRNPAGIIITISHSVENTEELYDAGASYVVMPHHLGASYAASLISNHQFNSEAFEGEKARHLKSLKEYKKIV</sequence>
<feature type="transmembrane region" description="Helical" evidence="7">
    <location>
        <begin position="300"/>
        <end position="321"/>
    </location>
</feature>
<evidence type="ECO:0000313" key="10">
    <source>
        <dbReference type="Proteomes" id="UP000034107"/>
    </source>
</evidence>
<dbReference type="GO" id="GO:1902600">
    <property type="term" value="P:proton transmembrane transport"/>
    <property type="evidence" value="ECO:0007669"/>
    <property type="project" value="InterPro"/>
</dbReference>
<gene>
    <name evidence="9" type="ORF">UX31_C0020G0002</name>
</gene>
<keyword evidence="5 7" id="KW-1133">Transmembrane helix</keyword>
<feature type="transmembrane region" description="Helical" evidence="7">
    <location>
        <begin position="55"/>
        <end position="73"/>
    </location>
</feature>
<feature type="domain" description="RCK N-terminal" evidence="8">
    <location>
        <begin position="411"/>
        <end position="528"/>
    </location>
</feature>
<comment type="subcellular location">
    <subcellularLocation>
        <location evidence="1">Membrane</location>
        <topology evidence="1">Multi-pass membrane protein</topology>
    </subcellularLocation>
</comment>
<evidence type="ECO:0000313" key="9">
    <source>
        <dbReference type="EMBL" id="KKU21196.1"/>
    </source>
</evidence>
<keyword evidence="6 7" id="KW-0472">Membrane</keyword>
<keyword evidence="4 7" id="KW-0812">Transmembrane</keyword>
<evidence type="ECO:0000256" key="2">
    <source>
        <dbReference type="ARBA" id="ARBA00005551"/>
    </source>
</evidence>
<name>A0A0G1NL79_9BACT</name>
<dbReference type="InterPro" id="IPR003148">
    <property type="entry name" value="RCK_N"/>
</dbReference>
<dbReference type="PROSITE" id="PS51201">
    <property type="entry name" value="RCK_N"/>
    <property type="match status" value="1"/>
</dbReference>
<keyword evidence="3" id="KW-0813">Transport</keyword>
<dbReference type="SUPFAM" id="SSF51735">
    <property type="entry name" value="NAD(P)-binding Rossmann-fold domains"/>
    <property type="match status" value="1"/>
</dbReference>